<feature type="non-terminal residue" evidence="1">
    <location>
        <position position="1"/>
    </location>
</feature>
<dbReference type="InterPro" id="IPR036412">
    <property type="entry name" value="HAD-like_sf"/>
</dbReference>
<dbReference type="AlphaFoldDB" id="A0A8X6F8Z7"/>
<protein>
    <submittedName>
        <fullName evidence="1">Uncharacterized protein</fullName>
    </submittedName>
</protein>
<sequence>VVDNNATRCGKIGKKTELYGKLINELTEYELCPERIGRYILPGVSPATRLGSPCHMSPNNLVTLETLEFKDSPRDVLAAVAAGMQVVMIPDPPVDTKFCKSAILVFNTLENFNQNFFWFSSFRK</sequence>
<name>A0A8X6F8Z7_TRICU</name>
<dbReference type="OrthoDB" id="40579at2759"/>
<gene>
    <name evidence="1" type="ORF">TNCT_279081</name>
</gene>
<dbReference type="InterPro" id="IPR023214">
    <property type="entry name" value="HAD_sf"/>
</dbReference>
<evidence type="ECO:0000313" key="2">
    <source>
        <dbReference type="Proteomes" id="UP000887116"/>
    </source>
</evidence>
<proteinExistence type="predicted"/>
<comment type="caution">
    <text evidence="1">The sequence shown here is derived from an EMBL/GenBank/DDBJ whole genome shotgun (WGS) entry which is preliminary data.</text>
</comment>
<dbReference type="SUPFAM" id="SSF56784">
    <property type="entry name" value="HAD-like"/>
    <property type="match status" value="1"/>
</dbReference>
<dbReference type="Gene3D" id="3.40.50.1000">
    <property type="entry name" value="HAD superfamily/HAD-like"/>
    <property type="match status" value="1"/>
</dbReference>
<keyword evidence="2" id="KW-1185">Reference proteome</keyword>
<dbReference type="Proteomes" id="UP000887116">
    <property type="component" value="Unassembled WGS sequence"/>
</dbReference>
<reference evidence="1" key="1">
    <citation type="submission" date="2020-07" db="EMBL/GenBank/DDBJ databases">
        <title>Multicomponent nature underlies the extraordinary mechanical properties of spider dragline silk.</title>
        <authorList>
            <person name="Kono N."/>
            <person name="Nakamura H."/>
            <person name="Mori M."/>
            <person name="Yoshida Y."/>
            <person name="Ohtoshi R."/>
            <person name="Malay A.D."/>
            <person name="Moran D.A.P."/>
            <person name="Tomita M."/>
            <person name="Numata K."/>
            <person name="Arakawa K."/>
        </authorList>
    </citation>
    <scope>NUCLEOTIDE SEQUENCE</scope>
</reference>
<evidence type="ECO:0000313" key="1">
    <source>
        <dbReference type="EMBL" id="GFQ74215.1"/>
    </source>
</evidence>
<organism evidence="1 2">
    <name type="scientific">Trichonephila clavata</name>
    <name type="common">Joro spider</name>
    <name type="synonym">Nephila clavata</name>
    <dbReference type="NCBI Taxonomy" id="2740835"/>
    <lineage>
        <taxon>Eukaryota</taxon>
        <taxon>Metazoa</taxon>
        <taxon>Ecdysozoa</taxon>
        <taxon>Arthropoda</taxon>
        <taxon>Chelicerata</taxon>
        <taxon>Arachnida</taxon>
        <taxon>Araneae</taxon>
        <taxon>Araneomorphae</taxon>
        <taxon>Entelegynae</taxon>
        <taxon>Araneoidea</taxon>
        <taxon>Nephilidae</taxon>
        <taxon>Trichonephila</taxon>
    </lineage>
</organism>
<dbReference type="EMBL" id="BMAO01011505">
    <property type="protein sequence ID" value="GFQ74215.1"/>
    <property type="molecule type" value="Genomic_DNA"/>
</dbReference>
<accession>A0A8X6F8Z7</accession>